<dbReference type="Gene3D" id="2.140.10.10">
    <property type="entry name" value="Quinoprotein alcohol dehydrogenase-like superfamily"/>
    <property type="match status" value="1"/>
</dbReference>
<dbReference type="InterPro" id="IPR011047">
    <property type="entry name" value="Quinoprotein_ADH-like_sf"/>
</dbReference>
<comment type="caution">
    <text evidence="2">The sequence shown here is derived from an EMBL/GenBank/DDBJ whole genome shotgun (WGS) entry which is preliminary data.</text>
</comment>
<evidence type="ECO:0000313" key="2">
    <source>
        <dbReference type="EMBL" id="KPY87025.1"/>
    </source>
</evidence>
<protein>
    <submittedName>
        <fullName evidence="2">VirB8</fullName>
    </submittedName>
</protein>
<dbReference type="Pfam" id="PF01011">
    <property type="entry name" value="PQQ"/>
    <property type="match status" value="1"/>
</dbReference>
<reference evidence="2 3" key="1">
    <citation type="submission" date="2015-09" db="EMBL/GenBank/DDBJ databases">
        <title>Genome announcement of multiple Pseudomonas syringae strains.</title>
        <authorList>
            <person name="Thakur S."/>
            <person name="Wang P.W."/>
            <person name="Gong Y."/>
            <person name="Weir B.S."/>
            <person name="Guttman D.S."/>
        </authorList>
    </citation>
    <scope>NUCLEOTIDE SEQUENCE [LARGE SCALE GENOMIC DNA]</scope>
    <source>
        <strain evidence="2 3">ICMP4091</strain>
    </source>
</reference>
<sequence length="70" mass="7667">MAGTQDFYIRALDVRTGKELWKGRLPVGAEATPMTYVSPRTGRQFLVISAGGNSATRQKGDYVMAYALPE</sequence>
<dbReference type="SUPFAM" id="SSF50998">
    <property type="entry name" value="Quinoprotein alcohol dehydrogenase-like"/>
    <property type="match status" value="1"/>
</dbReference>
<accession>A0A0Q0CGP5</accession>
<dbReference type="Proteomes" id="UP000050474">
    <property type="component" value="Unassembled WGS sequence"/>
</dbReference>
<dbReference type="InterPro" id="IPR002372">
    <property type="entry name" value="PQQ_rpt_dom"/>
</dbReference>
<dbReference type="PATRIC" id="fig|129140.3.peg.3028"/>
<evidence type="ECO:0000259" key="1">
    <source>
        <dbReference type="Pfam" id="PF01011"/>
    </source>
</evidence>
<feature type="domain" description="Pyrrolo-quinoline quinone repeat" evidence="1">
    <location>
        <begin position="2"/>
        <end position="45"/>
    </location>
</feature>
<dbReference type="STRING" id="129140.ALO44_200064"/>
<dbReference type="EMBL" id="LJRM01000068">
    <property type="protein sequence ID" value="KPY87025.1"/>
    <property type="molecule type" value="Genomic_DNA"/>
</dbReference>
<name>A0A0Q0CGP5_9PSED</name>
<gene>
    <name evidence="2" type="ORF">ALO44_200064</name>
</gene>
<proteinExistence type="predicted"/>
<dbReference type="AlphaFoldDB" id="A0A0Q0CGP5"/>
<organism evidence="2 3">
    <name type="scientific">Pseudomonas syringae pv. tagetis</name>
    <dbReference type="NCBI Taxonomy" id="129140"/>
    <lineage>
        <taxon>Bacteria</taxon>
        <taxon>Pseudomonadati</taxon>
        <taxon>Pseudomonadota</taxon>
        <taxon>Gammaproteobacteria</taxon>
        <taxon>Pseudomonadales</taxon>
        <taxon>Pseudomonadaceae</taxon>
        <taxon>Pseudomonas</taxon>
    </lineage>
</organism>
<evidence type="ECO:0000313" key="3">
    <source>
        <dbReference type="Proteomes" id="UP000050474"/>
    </source>
</evidence>